<feature type="compositionally biased region" description="Low complexity" evidence="1">
    <location>
        <begin position="95"/>
        <end position="112"/>
    </location>
</feature>
<feature type="compositionally biased region" description="Polar residues" evidence="1">
    <location>
        <begin position="180"/>
        <end position="190"/>
    </location>
</feature>
<dbReference type="EMBL" id="JACYCF010000002">
    <property type="protein sequence ID" value="KAF8760199.1"/>
    <property type="molecule type" value="Genomic_DNA"/>
</dbReference>
<protein>
    <submittedName>
        <fullName evidence="2">Uncharacterized protein</fullName>
    </submittedName>
</protein>
<feature type="compositionally biased region" description="Polar residues" evidence="1">
    <location>
        <begin position="426"/>
        <end position="439"/>
    </location>
</feature>
<accession>A0A8H7IIH3</accession>
<feature type="compositionally biased region" description="Low complexity" evidence="1">
    <location>
        <begin position="345"/>
        <end position="368"/>
    </location>
</feature>
<comment type="caution">
    <text evidence="2">The sequence shown here is derived from an EMBL/GenBank/DDBJ whole genome shotgun (WGS) entry which is preliminary data.</text>
</comment>
<evidence type="ECO:0000313" key="3">
    <source>
        <dbReference type="Proteomes" id="UP000614334"/>
    </source>
</evidence>
<feature type="compositionally biased region" description="Pro residues" evidence="1">
    <location>
        <begin position="322"/>
        <end position="338"/>
    </location>
</feature>
<organism evidence="2 3">
    <name type="scientific">Rhizoctonia solani</name>
    <dbReference type="NCBI Taxonomy" id="456999"/>
    <lineage>
        <taxon>Eukaryota</taxon>
        <taxon>Fungi</taxon>
        <taxon>Dikarya</taxon>
        <taxon>Basidiomycota</taxon>
        <taxon>Agaricomycotina</taxon>
        <taxon>Agaricomycetes</taxon>
        <taxon>Cantharellales</taxon>
        <taxon>Ceratobasidiaceae</taxon>
        <taxon>Rhizoctonia</taxon>
    </lineage>
</organism>
<feature type="compositionally biased region" description="Low complexity" evidence="1">
    <location>
        <begin position="73"/>
        <end position="86"/>
    </location>
</feature>
<reference evidence="2" key="1">
    <citation type="submission" date="2020-09" db="EMBL/GenBank/DDBJ databases">
        <title>Comparative genome analyses of four rice-infecting Rhizoctonia solani isolates reveal extensive enrichment of homogalacturonan modification genes.</title>
        <authorList>
            <person name="Lee D.-Y."/>
            <person name="Jeon J."/>
            <person name="Kim K.-T."/>
            <person name="Cheong K."/>
            <person name="Song H."/>
            <person name="Choi G."/>
            <person name="Ko J."/>
            <person name="Opiyo S.O."/>
            <person name="Zuo S."/>
            <person name="Madhav S."/>
            <person name="Lee Y.-H."/>
            <person name="Wang G.-L."/>
        </authorList>
    </citation>
    <scope>NUCLEOTIDE SEQUENCE</scope>
    <source>
        <strain evidence="2">AG1-IA B2</strain>
    </source>
</reference>
<feature type="compositionally biased region" description="Low complexity" evidence="1">
    <location>
        <begin position="34"/>
        <end position="45"/>
    </location>
</feature>
<dbReference type="AlphaFoldDB" id="A0A8H7IIH3"/>
<feature type="compositionally biased region" description="Basic and acidic residues" evidence="1">
    <location>
        <begin position="154"/>
        <end position="174"/>
    </location>
</feature>
<feature type="compositionally biased region" description="Basic residues" evidence="1">
    <location>
        <begin position="387"/>
        <end position="403"/>
    </location>
</feature>
<feature type="region of interest" description="Disordered" evidence="1">
    <location>
        <begin position="1"/>
        <end position="449"/>
    </location>
</feature>
<dbReference type="Proteomes" id="UP000614334">
    <property type="component" value="Unassembled WGS sequence"/>
</dbReference>
<sequence>MRCKSPFVRNVRGTAASIWASPPPATKAKESAPKEPAANNSSSHQRGSRGGSNANKSAQGEEEAVYSQCIVRPAPTSTTTDAAPRPKLIDRLGMAPDAPASPPVQASAASAPKTDSPDSKSQANRRGNGNRNRDRAGSKRKAPPAKVNTVAAQKELEKENTKEEPSHPDPDPARKLSLNRPKTSPASQRIDTPVAESKPNGRNNKRKDSKAGKNLAVPNRSSVNPNGNASSRPVTPSSTGFSPHCGGLSGRRRARVCVDQRPLPEPSSELHTHIKPVRTPNAHPNGRGARGRGGRPRMSDGNAQPQPGANPGFGMPMHMPMPGSPHMPPSPHLPPSPYLPGAQFPPNGYHPGYSPGPYQGYPQPHSPGFVNPGPGYGHQHSYSHPLHSPRPHQHHHSPRNPHHHPNESPRHQRAHSRPVIAGSALNMLNRTLQNSTSPPKSKADVSASS</sequence>
<gene>
    <name evidence="2" type="ORF">RHS01_01505</name>
</gene>
<proteinExistence type="predicted"/>
<feature type="compositionally biased region" description="Polar residues" evidence="1">
    <location>
        <begin position="219"/>
        <end position="241"/>
    </location>
</feature>
<name>A0A8H7IIH3_9AGAM</name>
<feature type="compositionally biased region" description="Low complexity" evidence="1">
    <location>
        <begin position="312"/>
        <end position="321"/>
    </location>
</feature>
<evidence type="ECO:0000313" key="2">
    <source>
        <dbReference type="EMBL" id="KAF8760199.1"/>
    </source>
</evidence>
<evidence type="ECO:0000256" key="1">
    <source>
        <dbReference type="SAM" id="MobiDB-lite"/>
    </source>
</evidence>